<evidence type="ECO:0000256" key="1">
    <source>
        <dbReference type="SAM" id="Coils"/>
    </source>
</evidence>
<sequence>MKVQNVTKSMLDEAVEAILEGVGKLIEQVKNELRTEISSLRSELKSDIRDTRSELKSEIGFVKDEINGLKAEFSTTPSRKEFEEVKRKVNDLN</sequence>
<gene>
    <name evidence="2" type="ORF">US62_C0017G0004</name>
</gene>
<feature type="coiled-coil region" evidence="1">
    <location>
        <begin position="30"/>
        <end position="72"/>
    </location>
</feature>
<dbReference type="Gene3D" id="1.20.58.130">
    <property type="match status" value="1"/>
</dbReference>
<evidence type="ECO:0000313" key="2">
    <source>
        <dbReference type="EMBL" id="KKQ45285.1"/>
    </source>
</evidence>
<dbReference type="AlphaFoldDB" id="A0A0G0I2X4"/>
<reference evidence="2 3" key="1">
    <citation type="journal article" date="2015" name="Nature">
        <title>rRNA introns, odd ribosomes, and small enigmatic genomes across a large radiation of phyla.</title>
        <authorList>
            <person name="Brown C.T."/>
            <person name="Hug L.A."/>
            <person name="Thomas B.C."/>
            <person name="Sharon I."/>
            <person name="Castelle C.J."/>
            <person name="Singh A."/>
            <person name="Wilkins M.J."/>
            <person name="Williams K.H."/>
            <person name="Banfield J.F."/>
        </authorList>
    </citation>
    <scope>NUCLEOTIDE SEQUENCE [LARGE SCALE GENOMIC DNA]</scope>
</reference>
<keyword evidence="1" id="KW-0175">Coiled coil</keyword>
<dbReference type="Proteomes" id="UP000034603">
    <property type="component" value="Unassembled WGS sequence"/>
</dbReference>
<dbReference type="EMBL" id="LBTR01000017">
    <property type="protein sequence ID" value="KKQ45285.1"/>
    <property type="molecule type" value="Genomic_DNA"/>
</dbReference>
<comment type="caution">
    <text evidence="2">The sequence shown here is derived from an EMBL/GenBank/DDBJ whole genome shotgun (WGS) entry which is preliminary data.</text>
</comment>
<evidence type="ECO:0000313" key="3">
    <source>
        <dbReference type="Proteomes" id="UP000034603"/>
    </source>
</evidence>
<accession>A0A0G0I2X4</accession>
<organism evidence="2 3">
    <name type="scientific">Candidatus Woesebacteria bacterium GW2011_GWA1_37_8</name>
    <dbReference type="NCBI Taxonomy" id="1618546"/>
    <lineage>
        <taxon>Bacteria</taxon>
        <taxon>Candidatus Woeseibacteriota</taxon>
    </lineage>
</organism>
<proteinExistence type="predicted"/>
<name>A0A0G0I2X4_9BACT</name>
<protein>
    <submittedName>
        <fullName evidence="2">Uncharacterized protein</fullName>
    </submittedName>
</protein>